<proteinExistence type="predicted"/>
<dbReference type="AlphaFoldDB" id="A0A0R1QEJ7"/>
<dbReference type="EMBL" id="AZEZ01000099">
    <property type="protein sequence ID" value="KRL42830.1"/>
    <property type="molecule type" value="Genomic_DNA"/>
</dbReference>
<protein>
    <submittedName>
        <fullName evidence="1">Uncharacterized protein</fullName>
    </submittedName>
</protein>
<organism evidence="1 2">
    <name type="scientific">Companilactobacillus mindensis DSM 14500</name>
    <dbReference type="NCBI Taxonomy" id="1423770"/>
    <lineage>
        <taxon>Bacteria</taxon>
        <taxon>Bacillati</taxon>
        <taxon>Bacillota</taxon>
        <taxon>Bacilli</taxon>
        <taxon>Lactobacillales</taxon>
        <taxon>Lactobacillaceae</taxon>
        <taxon>Companilactobacillus</taxon>
    </lineage>
</organism>
<keyword evidence="2" id="KW-1185">Reference proteome</keyword>
<accession>A0A0R1QEJ7</accession>
<sequence>MGGVLMKSRTRISYVVLKYDDETDSIYTKLLANDSRIYEVPSINYRQKDDATFQDLKSYLLEKLIDVDTIVDENHIFIPYVQVSFEKEYIIYNYIALVLESKYDFFTNLTTEAWNRVEYDRENSTWQLPYERGIHEHISYRIKDYSLEDYHLDYDGNDDTIFTNVMHFISETTKEFPILGLMAGNKFTMKQVLHYQDLLGMDALKAGNNATFESQYANSIQTIQDNHLTTSYKIKNEFLQK</sequence>
<gene>
    <name evidence="1" type="ORF">FD29_GL001480</name>
</gene>
<evidence type="ECO:0000313" key="1">
    <source>
        <dbReference type="EMBL" id="KRL42830.1"/>
    </source>
</evidence>
<comment type="caution">
    <text evidence="1">The sequence shown here is derived from an EMBL/GenBank/DDBJ whole genome shotgun (WGS) entry which is preliminary data.</text>
</comment>
<evidence type="ECO:0000313" key="2">
    <source>
        <dbReference type="Proteomes" id="UP000050872"/>
    </source>
</evidence>
<name>A0A0R1QEJ7_9LACO</name>
<reference evidence="1 2" key="1">
    <citation type="journal article" date="2015" name="Genome Announc.">
        <title>Expanding the biotechnology potential of lactobacilli through comparative genomics of 213 strains and associated genera.</title>
        <authorList>
            <person name="Sun Z."/>
            <person name="Harris H.M."/>
            <person name="McCann A."/>
            <person name="Guo C."/>
            <person name="Argimon S."/>
            <person name="Zhang W."/>
            <person name="Yang X."/>
            <person name="Jeffery I.B."/>
            <person name="Cooney J.C."/>
            <person name="Kagawa T.F."/>
            <person name="Liu W."/>
            <person name="Song Y."/>
            <person name="Salvetti E."/>
            <person name="Wrobel A."/>
            <person name="Rasinkangas P."/>
            <person name="Parkhill J."/>
            <person name="Rea M.C."/>
            <person name="O'Sullivan O."/>
            <person name="Ritari J."/>
            <person name="Douillard F.P."/>
            <person name="Paul Ross R."/>
            <person name="Yang R."/>
            <person name="Briner A.E."/>
            <person name="Felis G.E."/>
            <person name="de Vos W.M."/>
            <person name="Barrangou R."/>
            <person name="Klaenhammer T.R."/>
            <person name="Caufield P.W."/>
            <person name="Cui Y."/>
            <person name="Zhang H."/>
            <person name="O'Toole P.W."/>
        </authorList>
    </citation>
    <scope>NUCLEOTIDE SEQUENCE [LARGE SCALE GENOMIC DNA]</scope>
    <source>
        <strain evidence="1 2">DSM 14500</strain>
    </source>
</reference>
<dbReference type="Proteomes" id="UP000050872">
    <property type="component" value="Unassembled WGS sequence"/>
</dbReference>
<dbReference type="PATRIC" id="fig|1423770.3.peg.1519"/>